<gene>
    <name evidence="1" type="ORF">CSOJ01_05752</name>
</gene>
<comment type="caution">
    <text evidence="1">The sequence shown here is derived from an EMBL/GenBank/DDBJ whole genome shotgun (WGS) entry which is preliminary data.</text>
</comment>
<dbReference type="Proteomes" id="UP000652219">
    <property type="component" value="Unassembled WGS sequence"/>
</dbReference>
<organism evidence="1 2">
    <name type="scientific">Colletotrichum sojae</name>
    <dbReference type="NCBI Taxonomy" id="2175907"/>
    <lineage>
        <taxon>Eukaryota</taxon>
        <taxon>Fungi</taxon>
        <taxon>Dikarya</taxon>
        <taxon>Ascomycota</taxon>
        <taxon>Pezizomycotina</taxon>
        <taxon>Sordariomycetes</taxon>
        <taxon>Hypocreomycetidae</taxon>
        <taxon>Glomerellales</taxon>
        <taxon>Glomerellaceae</taxon>
        <taxon>Colletotrichum</taxon>
        <taxon>Colletotrichum orchidearum species complex</taxon>
    </lineage>
</organism>
<sequence length="79" mass="8750">MAAHRLEGLLFFIRAPRASPYQAHAYAALASAITRHVLPRSPLDSHAIADNRNSRASRVCGADRRLLFRTDCRPPTSPL</sequence>
<evidence type="ECO:0000313" key="1">
    <source>
        <dbReference type="EMBL" id="KAF6811323.1"/>
    </source>
</evidence>
<evidence type="ECO:0000313" key="2">
    <source>
        <dbReference type="Proteomes" id="UP000652219"/>
    </source>
</evidence>
<name>A0A8H6MWZ1_9PEZI</name>
<dbReference type="AlphaFoldDB" id="A0A8H6MWZ1"/>
<accession>A0A8H6MWZ1</accession>
<dbReference type="EMBL" id="WIGN01000075">
    <property type="protein sequence ID" value="KAF6811323.1"/>
    <property type="molecule type" value="Genomic_DNA"/>
</dbReference>
<protein>
    <submittedName>
        <fullName evidence="1">Uncharacterized protein</fullName>
    </submittedName>
</protein>
<proteinExistence type="predicted"/>
<reference evidence="1 2" key="1">
    <citation type="journal article" date="2020" name="Phytopathology">
        <title>Genome Sequence Resources of Colletotrichum truncatum, C. plurivorum, C. musicola, and C. sojae: Four Species Pathogenic to Soybean (Glycine max).</title>
        <authorList>
            <person name="Rogerio F."/>
            <person name="Boufleur T.R."/>
            <person name="Ciampi-Guillardi M."/>
            <person name="Sukno S.A."/>
            <person name="Thon M.R."/>
            <person name="Massola Junior N.S."/>
            <person name="Baroncelli R."/>
        </authorList>
    </citation>
    <scope>NUCLEOTIDE SEQUENCE [LARGE SCALE GENOMIC DNA]</scope>
    <source>
        <strain evidence="1 2">LFN0009</strain>
    </source>
</reference>
<keyword evidence="2" id="KW-1185">Reference proteome</keyword>